<dbReference type="Pfam" id="PF04024">
    <property type="entry name" value="PspC"/>
    <property type="match status" value="1"/>
</dbReference>
<keyword evidence="1" id="KW-1133">Transmembrane helix</keyword>
<organism evidence="3 5">
    <name type="scientific">Flagellimonas aequoris</name>
    <dbReference type="NCBI Taxonomy" id="2306997"/>
    <lineage>
        <taxon>Bacteria</taxon>
        <taxon>Pseudomonadati</taxon>
        <taxon>Bacteroidota</taxon>
        <taxon>Flavobacteriia</taxon>
        <taxon>Flavobacteriales</taxon>
        <taxon>Flavobacteriaceae</taxon>
        <taxon>Flagellimonas</taxon>
    </lineage>
</organism>
<reference evidence="4 6" key="2">
    <citation type="submission" date="2019-07" db="EMBL/GenBank/DDBJ databases">
        <title>Draft genome of two Muricauda strains isolated from deep sea.</title>
        <authorList>
            <person name="Sun C."/>
        </authorList>
    </citation>
    <scope>NUCLEOTIDE SEQUENCE [LARGE SCALE GENOMIC DNA]</scope>
    <source>
        <strain evidence="4 6">NH166</strain>
    </source>
</reference>
<proteinExistence type="predicted"/>
<feature type="transmembrane region" description="Helical" evidence="1">
    <location>
        <begin position="49"/>
        <end position="77"/>
    </location>
</feature>
<feature type="transmembrane region" description="Helical" evidence="1">
    <location>
        <begin position="138"/>
        <end position="160"/>
    </location>
</feature>
<comment type="caution">
    <text evidence="3">The sequence shown here is derived from an EMBL/GenBank/DDBJ whole genome shotgun (WGS) entry which is preliminary data.</text>
</comment>
<evidence type="ECO:0000313" key="6">
    <source>
        <dbReference type="Proteomes" id="UP000321528"/>
    </source>
</evidence>
<dbReference type="AlphaFoldDB" id="A0A418NDD0"/>
<evidence type="ECO:0000313" key="3">
    <source>
        <dbReference type="EMBL" id="RIV74442.1"/>
    </source>
</evidence>
<protein>
    <submittedName>
        <fullName evidence="3">PspC domain-containing protein</fullName>
    </submittedName>
</protein>
<dbReference type="OrthoDB" id="1441494at2"/>
<dbReference type="Proteomes" id="UP000321528">
    <property type="component" value="Unassembled WGS sequence"/>
</dbReference>
<dbReference type="EMBL" id="QXFJ01000007">
    <property type="protein sequence ID" value="RIV74442.1"/>
    <property type="molecule type" value="Genomic_DNA"/>
</dbReference>
<sequence>MQPFFNFNLRNHNRNQMDTQKITQYFTRPERTLLGVCSKLALKTSLQPVVIRIAFIVLTLLFIPFGIVAYLGFYLILNKMAGKMVTFALIGALLGIPFSYHFQSDMVQQMAGGITGYLKNFVTIVDQVDRYVGNGMDIIWDALIGVVVFMLIGGAIGYFMDSSKNKNGNKNEG</sequence>
<dbReference type="Proteomes" id="UP000284189">
    <property type="component" value="Unassembled WGS sequence"/>
</dbReference>
<feature type="domain" description="Phage shock protein PspC N-terminal" evidence="2">
    <location>
        <begin position="28"/>
        <end position="78"/>
    </location>
</feature>
<evidence type="ECO:0000313" key="5">
    <source>
        <dbReference type="Proteomes" id="UP000284189"/>
    </source>
</evidence>
<evidence type="ECO:0000256" key="1">
    <source>
        <dbReference type="SAM" id="Phobius"/>
    </source>
</evidence>
<reference evidence="3 5" key="1">
    <citation type="submission" date="2018-08" db="EMBL/GenBank/DDBJ databases">
        <title>Proposal of Muricauda 72 sp.nov. and Muricauda NH166 sp.nov., isolated from seawater.</title>
        <authorList>
            <person name="Cheng H."/>
            <person name="Wu Y.-H."/>
            <person name="Guo L.-L."/>
            <person name="Xu X.-W."/>
        </authorList>
    </citation>
    <scope>NUCLEOTIDE SEQUENCE [LARGE SCALE GENOMIC DNA]</scope>
    <source>
        <strain evidence="3 5">NH166</strain>
    </source>
</reference>
<dbReference type="EMBL" id="VNWL01000006">
    <property type="protein sequence ID" value="TXK08568.1"/>
    <property type="molecule type" value="Genomic_DNA"/>
</dbReference>
<dbReference type="InterPro" id="IPR007168">
    <property type="entry name" value="Phageshock_PspC_N"/>
</dbReference>
<gene>
    <name evidence="3" type="ORF">D2U88_00835</name>
    <name evidence="4" type="ORF">FQ019_00815</name>
</gene>
<feature type="transmembrane region" description="Helical" evidence="1">
    <location>
        <begin position="84"/>
        <end position="102"/>
    </location>
</feature>
<evidence type="ECO:0000313" key="4">
    <source>
        <dbReference type="EMBL" id="TXK08568.1"/>
    </source>
</evidence>
<accession>A0A418NDD0</accession>
<evidence type="ECO:0000259" key="2">
    <source>
        <dbReference type="Pfam" id="PF04024"/>
    </source>
</evidence>
<keyword evidence="1" id="KW-0812">Transmembrane</keyword>
<keyword evidence="1" id="KW-0472">Membrane</keyword>
<keyword evidence="6" id="KW-1185">Reference proteome</keyword>
<name>A0A418NDD0_9FLAO</name>